<keyword evidence="3" id="KW-1185">Reference proteome</keyword>
<comment type="caution">
    <text evidence="2">The sequence shown here is derived from an EMBL/GenBank/DDBJ whole genome shotgun (WGS) entry which is preliminary data.</text>
</comment>
<evidence type="ECO:0000313" key="3">
    <source>
        <dbReference type="Proteomes" id="UP000765509"/>
    </source>
</evidence>
<reference evidence="2" key="1">
    <citation type="submission" date="2021-03" db="EMBL/GenBank/DDBJ databases">
        <title>Draft genome sequence of rust myrtle Austropuccinia psidii MF-1, a brazilian biotype.</title>
        <authorList>
            <person name="Quecine M.C."/>
            <person name="Pachon D.M.R."/>
            <person name="Bonatelli M.L."/>
            <person name="Correr F.H."/>
            <person name="Franceschini L.M."/>
            <person name="Leite T.F."/>
            <person name="Margarido G.R.A."/>
            <person name="Almeida C.A."/>
            <person name="Ferrarezi J.A."/>
            <person name="Labate C.A."/>
        </authorList>
    </citation>
    <scope>NUCLEOTIDE SEQUENCE</scope>
    <source>
        <strain evidence="2">MF-1</strain>
    </source>
</reference>
<organism evidence="2 3">
    <name type="scientific">Austropuccinia psidii MF-1</name>
    <dbReference type="NCBI Taxonomy" id="1389203"/>
    <lineage>
        <taxon>Eukaryota</taxon>
        <taxon>Fungi</taxon>
        <taxon>Dikarya</taxon>
        <taxon>Basidiomycota</taxon>
        <taxon>Pucciniomycotina</taxon>
        <taxon>Pucciniomycetes</taxon>
        <taxon>Pucciniales</taxon>
        <taxon>Sphaerophragmiaceae</taxon>
        <taxon>Austropuccinia</taxon>
    </lineage>
</organism>
<dbReference type="PANTHER" id="PTHR11439">
    <property type="entry name" value="GAG-POL-RELATED RETROTRANSPOSON"/>
    <property type="match status" value="1"/>
</dbReference>
<proteinExistence type="predicted"/>
<dbReference type="AlphaFoldDB" id="A0A9Q3JHR0"/>
<gene>
    <name evidence="2" type="ORF">O181_101941</name>
</gene>
<dbReference type="Pfam" id="PF07727">
    <property type="entry name" value="RVT_2"/>
    <property type="match status" value="1"/>
</dbReference>
<dbReference type="EMBL" id="AVOT02072179">
    <property type="protein sequence ID" value="MBW0562226.1"/>
    <property type="molecule type" value="Genomic_DNA"/>
</dbReference>
<sequence length="328" mass="37016">MNVPKFHVLKLKKALYGTKQAAQCWWLQLKTILHRIGFKSNGEDPSTYFFDSPEGQAMLWIHVDNGALAGSSEKIIDFILMELDKHLQIKWDAEITGLNCNLISDTSKEMDKAYLKRIGILLYIAQGTRPDISYAVNYLAWFSMGTNSTHWESIKHLIGYLRKTNNITLKIGAHEEPNDLKCYMDANWGGEGNRSTHGFLVLHGGNPIMWQSKLQATVALSTAQAEYIALSFAAKECIWLYNMCQDLLKAPSPQLLSDNKAEIGIAMSSVSRKQTRHLIREFNLINKLIISNKICLDWVNTQNQLADILTKSLGQLNVKKVLSGIIMT</sequence>
<evidence type="ECO:0000313" key="2">
    <source>
        <dbReference type="EMBL" id="MBW0562226.1"/>
    </source>
</evidence>
<name>A0A9Q3JHR0_9BASI</name>
<dbReference type="InterPro" id="IPR013103">
    <property type="entry name" value="RVT_2"/>
</dbReference>
<evidence type="ECO:0000259" key="1">
    <source>
        <dbReference type="Pfam" id="PF07727"/>
    </source>
</evidence>
<protein>
    <recommendedName>
        <fullName evidence="1">Reverse transcriptase Ty1/copia-type domain-containing protein</fullName>
    </recommendedName>
</protein>
<dbReference type="PANTHER" id="PTHR11439:SF483">
    <property type="entry name" value="PEPTIDE SYNTHASE GLIP-LIKE, PUTATIVE (AFU_ORTHOLOGUE AFUA_3G12920)-RELATED"/>
    <property type="match status" value="1"/>
</dbReference>
<accession>A0A9Q3JHR0</accession>
<dbReference type="OrthoDB" id="430476at2759"/>
<dbReference type="Proteomes" id="UP000765509">
    <property type="component" value="Unassembled WGS sequence"/>
</dbReference>
<feature type="domain" description="Reverse transcriptase Ty1/copia-type" evidence="1">
    <location>
        <begin position="7"/>
        <end position="96"/>
    </location>
</feature>
<dbReference type="CDD" id="cd09272">
    <property type="entry name" value="RNase_HI_RT_Ty1"/>
    <property type="match status" value="1"/>
</dbReference>